<evidence type="ECO:0000313" key="1">
    <source>
        <dbReference type="EMBL" id="KRX26618.1"/>
    </source>
</evidence>
<organism evidence="1 2">
    <name type="scientific">Trichinella nelsoni</name>
    <dbReference type="NCBI Taxonomy" id="6336"/>
    <lineage>
        <taxon>Eukaryota</taxon>
        <taxon>Metazoa</taxon>
        <taxon>Ecdysozoa</taxon>
        <taxon>Nematoda</taxon>
        <taxon>Enoplea</taxon>
        <taxon>Dorylaimia</taxon>
        <taxon>Trichinellida</taxon>
        <taxon>Trichinellidae</taxon>
        <taxon>Trichinella</taxon>
    </lineage>
</organism>
<dbReference type="AlphaFoldDB" id="A0A0V0SJ28"/>
<reference evidence="1 2" key="1">
    <citation type="submission" date="2015-01" db="EMBL/GenBank/DDBJ databases">
        <title>Evolution of Trichinella species and genotypes.</title>
        <authorList>
            <person name="Korhonen P.K."/>
            <person name="Edoardo P."/>
            <person name="Giuseppe L.R."/>
            <person name="Gasser R.B."/>
        </authorList>
    </citation>
    <scope>NUCLEOTIDE SEQUENCE [LARGE SCALE GENOMIC DNA]</scope>
    <source>
        <strain evidence="1">ISS37</strain>
    </source>
</reference>
<comment type="caution">
    <text evidence="1">The sequence shown here is derived from an EMBL/GenBank/DDBJ whole genome shotgun (WGS) entry which is preliminary data.</text>
</comment>
<dbReference type="EMBL" id="JYDL01000006">
    <property type="protein sequence ID" value="KRX26618.1"/>
    <property type="molecule type" value="Genomic_DNA"/>
</dbReference>
<name>A0A0V0SJ28_9BILA</name>
<protein>
    <submittedName>
        <fullName evidence="1">Uncharacterized protein</fullName>
    </submittedName>
</protein>
<sequence>MAFKLLFFTYCKSLATCNLLKPLLNTNSNFYQFVYFLCSESLLPHPEFISKEFMNISMMQANMLWRCFNWRSELALSMLNLYKNKLLSIT</sequence>
<evidence type="ECO:0000313" key="2">
    <source>
        <dbReference type="Proteomes" id="UP000054630"/>
    </source>
</evidence>
<accession>A0A0V0SJ28</accession>
<gene>
    <name evidence="1" type="ORF">T07_7723</name>
</gene>
<dbReference type="Proteomes" id="UP000054630">
    <property type="component" value="Unassembled WGS sequence"/>
</dbReference>
<keyword evidence="2" id="KW-1185">Reference proteome</keyword>
<proteinExistence type="predicted"/>